<evidence type="ECO:0000256" key="6">
    <source>
        <dbReference type="SAM" id="MobiDB-lite"/>
    </source>
</evidence>
<name>A0A5C3MBT7_9AGAR</name>
<feature type="region of interest" description="Disordered" evidence="6">
    <location>
        <begin position="479"/>
        <end position="498"/>
    </location>
</feature>
<organism evidence="8 9">
    <name type="scientific">Crucibulum laeve</name>
    <dbReference type="NCBI Taxonomy" id="68775"/>
    <lineage>
        <taxon>Eukaryota</taxon>
        <taxon>Fungi</taxon>
        <taxon>Dikarya</taxon>
        <taxon>Basidiomycota</taxon>
        <taxon>Agaricomycotina</taxon>
        <taxon>Agaricomycetes</taxon>
        <taxon>Agaricomycetidae</taxon>
        <taxon>Agaricales</taxon>
        <taxon>Agaricineae</taxon>
        <taxon>Nidulariaceae</taxon>
        <taxon>Crucibulum</taxon>
    </lineage>
</organism>
<dbReference type="Pfam" id="PF17862">
    <property type="entry name" value="AAA_lid_3"/>
    <property type="match status" value="1"/>
</dbReference>
<feature type="region of interest" description="Disordered" evidence="6">
    <location>
        <begin position="434"/>
        <end position="472"/>
    </location>
</feature>
<keyword evidence="4" id="KW-0067">ATP-binding</keyword>
<accession>A0A5C3MBT7</accession>
<evidence type="ECO:0000256" key="1">
    <source>
        <dbReference type="ARBA" id="ARBA00004572"/>
    </source>
</evidence>
<feature type="region of interest" description="Disordered" evidence="6">
    <location>
        <begin position="643"/>
        <end position="673"/>
    </location>
</feature>
<keyword evidence="5" id="KW-0496">Mitochondrion</keyword>
<dbReference type="InterPro" id="IPR003960">
    <property type="entry name" value="ATPase_AAA_CS"/>
</dbReference>
<dbReference type="Proteomes" id="UP000308652">
    <property type="component" value="Unassembled WGS sequence"/>
</dbReference>
<dbReference type="GO" id="GO:0016887">
    <property type="term" value="F:ATP hydrolysis activity"/>
    <property type="evidence" value="ECO:0007669"/>
    <property type="project" value="InterPro"/>
</dbReference>
<sequence length="1109" mass="120492">MRSQALLRRSQSLLKASPLTHLTLATSTARLACAKRSPLFLWPAGQRLSSSAAPLSPPPEDIPEAAEKVAEVPEPSTEDVDKPKSRRTRTTASSTSQDSEPLELPQGIDILWSPESCAQDTESTYSSALPPPDVLEDALNNLLITLHPQTQHRAAYPSASGTPIEPTLGLYCPIEGGEYIIDATVRELARRTGAEVLVLDSVQLAAGEWGQFGKAANALQLPRNPLHFPSSNPSTSVPNRGQTMMDDDDDTDNGLPMFSQPQQMTLTVMAPPTLQGRGLLTPSSRRSAPPSKIKVFFDTLVNIPSNQDELVPKASKKRPRLIYIRDFPTLAPSSSVWYSPLLSAVRQRRRGPISRPTTAVSNPITIIFGMTPSLMPPISSDGISGPGSGLMSLLMSRNAPASKIAINPKLVKADWGEDELSEKAREKRLRERLRKWEKSDSSLHEELPRLSSGQESDETGGNKPDIIVIGGGGGIPGLSPMLGSSLTGGSGGRNSDVENTSTFFRTSVLVPNTRSSAHERTTRMARRREINELTMRMGVGAVGGTIEAGSAAMVATATSNEDKVESRSTSTDDLERMWEEWGNRIEVWSNVRKIADRAIGSVMSSSVVGSNGKDSATLDSTTVPWTVIHSAWAVHRSSREKRKAWMKEISPPSKALREEENEEEETRKNQPATDEVIEHLKMEGELDNHEQRLLSCIVDAASMPTSFSQVHLPPHTIDAVRTIVSLPLLHPQAFQQGILKEHGMTGCLLFGPPGTGKTLVVRALAKEAGCRMITISPSDVMDMYVGEGEKLVRAVFSLARRLSPCVVFLDEIDALFGARTSARESGGSFAHRGVITEFMQEMDGLKSSREDNVIVIGATNRPFDLDDAVLRRLPRRLLVDLPGEKEREEIFKILLRDEDLAADVNVQDLAKKTEGFSGSDLKHVCVSAALDAVKEHVHLPWISNVSITALLDATAAAPEETMPTPTASAPVPGAVRQTVTSSEDTTAILSTESPDALVAADSALTLPSPDEQMESTPVARILHLRNFTKALKEITPSSSESLGSLSELRKWNDEFGEGRRDRKKRQVWGKGKFGFIDHGKGDKATIQVTPSPALNRTSDLTIESTSRDP</sequence>
<dbReference type="PANTHER" id="PTHR45644">
    <property type="entry name" value="AAA ATPASE, PUTATIVE (AFU_ORTHOLOGUE AFUA_2G12920)-RELATED-RELATED"/>
    <property type="match status" value="1"/>
</dbReference>
<dbReference type="InterPro" id="IPR003593">
    <property type="entry name" value="AAA+_ATPase"/>
</dbReference>
<dbReference type="InterPro" id="IPR027417">
    <property type="entry name" value="P-loop_NTPase"/>
</dbReference>
<keyword evidence="9" id="KW-1185">Reference proteome</keyword>
<protein>
    <recommendedName>
        <fullName evidence="7">AAA+ ATPase domain-containing protein</fullName>
    </recommendedName>
</protein>
<evidence type="ECO:0000256" key="4">
    <source>
        <dbReference type="ARBA" id="ARBA00022840"/>
    </source>
</evidence>
<dbReference type="GO" id="GO:0005524">
    <property type="term" value="F:ATP binding"/>
    <property type="evidence" value="ECO:0007669"/>
    <property type="project" value="UniProtKB-KW"/>
</dbReference>
<dbReference type="EMBL" id="ML213592">
    <property type="protein sequence ID" value="TFK42660.1"/>
    <property type="molecule type" value="Genomic_DNA"/>
</dbReference>
<evidence type="ECO:0000256" key="2">
    <source>
        <dbReference type="ARBA" id="ARBA00022741"/>
    </source>
</evidence>
<dbReference type="Gene3D" id="3.40.50.300">
    <property type="entry name" value="P-loop containing nucleotide triphosphate hydrolases"/>
    <property type="match status" value="1"/>
</dbReference>
<evidence type="ECO:0000313" key="9">
    <source>
        <dbReference type="Proteomes" id="UP000308652"/>
    </source>
</evidence>
<reference evidence="8 9" key="1">
    <citation type="journal article" date="2019" name="Nat. Ecol. Evol.">
        <title>Megaphylogeny resolves global patterns of mushroom evolution.</title>
        <authorList>
            <person name="Varga T."/>
            <person name="Krizsan K."/>
            <person name="Foldi C."/>
            <person name="Dima B."/>
            <person name="Sanchez-Garcia M."/>
            <person name="Sanchez-Ramirez S."/>
            <person name="Szollosi G.J."/>
            <person name="Szarkandi J.G."/>
            <person name="Papp V."/>
            <person name="Albert L."/>
            <person name="Andreopoulos W."/>
            <person name="Angelini C."/>
            <person name="Antonin V."/>
            <person name="Barry K.W."/>
            <person name="Bougher N.L."/>
            <person name="Buchanan P."/>
            <person name="Buyck B."/>
            <person name="Bense V."/>
            <person name="Catcheside P."/>
            <person name="Chovatia M."/>
            <person name="Cooper J."/>
            <person name="Damon W."/>
            <person name="Desjardin D."/>
            <person name="Finy P."/>
            <person name="Geml J."/>
            <person name="Haridas S."/>
            <person name="Hughes K."/>
            <person name="Justo A."/>
            <person name="Karasinski D."/>
            <person name="Kautmanova I."/>
            <person name="Kiss B."/>
            <person name="Kocsube S."/>
            <person name="Kotiranta H."/>
            <person name="LaButti K.M."/>
            <person name="Lechner B.E."/>
            <person name="Liimatainen K."/>
            <person name="Lipzen A."/>
            <person name="Lukacs Z."/>
            <person name="Mihaltcheva S."/>
            <person name="Morgado L.N."/>
            <person name="Niskanen T."/>
            <person name="Noordeloos M.E."/>
            <person name="Ohm R.A."/>
            <person name="Ortiz-Santana B."/>
            <person name="Ovrebo C."/>
            <person name="Racz N."/>
            <person name="Riley R."/>
            <person name="Savchenko A."/>
            <person name="Shiryaev A."/>
            <person name="Soop K."/>
            <person name="Spirin V."/>
            <person name="Szebenyi C."/>
            <person name="Tomsovsky M."/>
            <person name="Tulloss R.E."/>
            <person name="Uehling J."/>
            <person name="Grigoriev I.V."/>
            <person name="Vagvolgyi C."/>
            <person name="Papp T."/>
            <person name="Martin F.M."/>
            <person name="Miettinen O."/>
            <person name="Hibbett D.S."/>
            <person name="Nagy L.G."/>
        </authorList>
    </citation>
    <scope>NUCLEOTIDE SEQUENCE [LARGE SCALE GENOMIC DNA]</scope>
    <source>
        <strain evidence="8 9">CBS 166.37</strain>
    </source>
</reference>
<keyword evidence="3" id="KW-0472">Membrane</keyword>
<dbReference type="AlphaFoldDB" id="A0A5C3MBT7"/>
<evidence type="ECO:0000259" key="7">
    <source>
        <dbReference type="SMART" id="SM00382"/>
    </source>
</evidence>
<evidence type="ECO:0000313" key="8">
    <source>
        <dbReference type="EMBL" id="TFK42660.1"/>
    </source>
</evidence>
<keyword evidence="2" id="KW-0547">Nucleotide-binding</keyword>
<feature type="compositionally biased region" description="Polar residues" evidence="6">
    <location>
        <begin position="1086"/>
        <end position="1109"/>
    </location>
</feature>
<evidence type="ECO:0000256" key="5">
    <source>
        <dbReference type="ARBA" id="ARBA00023128"/>
    </source>
</evidence>
<dbReference type="InterPro" id="IPR051701">
    <property type="entry name" value="Mito_OM_Translocase_MSP1"/>
</dbReference>
<dbReference type="PROSITE" id="PS00674">
    <property type="entry name" value="AAA"/>
    <property type="match status" value="1"/>
</dbReference>
<evidence type="ECO:0000256" key="3">
    <source>
        <dbReference type="ARBA" id="ARBA00022787"/>
    </source>
</evidence>
<dbReference type="PANTHER" id="PTHR45644:SF56">
    <property type="entry name" value="AAA ATPASE, PUTATIVE (AFU_ORTHOLOGUE AFUA_2G12920)-RELATED"/>
    <property type="match status" value="1"/>
</dbReference>
<dbReference type="InterPro" id="IPR041569">
    <property type="entry name" value="AAA_lid_3"/>
</dbReference>
<dbReference type="SUPFAM" id="SSF52540">
    <property type="entry name" value="P-loop containing nucleoside triphosphate hydrolases"/>
    <property type="match status" value="1"/>
</dbReference>
<feature type="region of interest" description="Disordered" evidence="6">
    <location>
        <begin position="49"/>
        <end position="103"/>
    </location>
</feature>
<feature type="domain" description="AAA+ ATPase" evidence="7">
    <location>
        <begin position="743"/>
        <end position="883"/>
    </location>
</feature>
<dbReference type="Pfam" id="PF00004">
    <property type="entry name" value="AAA"/>
    <property type="match status" value="1"/>
</dbReference>
<dbReference type="SMART" id="SM00382">
    <property type="entry name" value="AAA"/>
    <property type="match status" value="1"/>
</dbReference>
<dbReference type="Gene3D" id="1.10.8.60">
    <property type="match status" value="1"/>
</dbReference>
<dbReference type="STRING" id="68775.A0A5C3MBT7"/>
<dbReference type="GO" id="GO:0005741">
    <property type="term" value="C:mitochondrial outer membrane"/>
    <property type="evidence" value="ECO:0007669"/>
    <property type="project" value="UniProtKB-SubCell"/>
</dbReference>
<comment type="subcellular location">
    <subcellularLocation>
        <location evidence="1">Mitochondrion outer membrane</location>
        <topology evidence="1">Single-pass membrane protein</topology>
    </subcellularLocation>
</comment>
<proteinExistence type="predicted"/>
<keyword evidence="3" id="KW-1000">Mitochondrion outer membrane</keyword>
<feature type="compositionally biased region" description="Basic and acidic residues" evidence="6">
    <location>
        <begin position="434"/>
        <end position="448"/>
    </location>
</feature>
<dbReference type="InterPro" id="IPR003959">
    <property type="entry name" value="ATPase_AAA_core"/>
</dbReference>
<dbReference type="OrthoDB" id="39734at2759"/>
<gene>
    <name evidence="8" type="ORF">BDQ12DRAFT_719513</name>
</gene>
<feature type="region of interest" description="Disordered" evidence="6">
    <location>
        <begin position="1072"/>
        <end position="1109"/>
    </location>
</feature>